<accession>A0AAE3G3X4</accession>
<reference evidence="1" key="1">
    <citation type="submission" date="2022-03" db="EMBL/GenBank/DDBJ databases">
        <title>Genomic Encyclopedia of Type Strains, Phase III (KMG-III): the genomes of soil and plant-associated and newly described type strains.</title>
        <authorList>
            <person name="Whitman W."/>
        </authorList>
    </citation>
    <scope>NUCLEOTIDE SEQUENCE</scope>
    <source>
        <strain evidence="1">ANL 6-2</strain>
    </source>
</reference>
<sequence>MDLFGAVTGAASGLGGSQGQMFDWLENHTSNSIAETVAHKAKMSEIQNQGEAALAAINVLENITSAAFQSASQSSQGFQQVA</sequence>
<dbReference type="RefSeq" id="WP_253478566.1">
    <property type="nucleotide sequence ID" value="NZ_JALJXV010000005.1"/>
</dbReference>
<keyword evidence="2" id="KW-1185">Reference proteome</keyword>
<dbReference type="Proteomes" id="UP001205843">
    <property type="component" value="Unassembled WGS sequence"/>
</dbReference>
<evidence type="ECO:0000313" key="2">
    <source>
        <dbReference type="Proteomes" id="UP001205843"/>
    </source>
</evidence>
<comment type="caution">
    <text evidence="1">The sequence shown here is derived from an EMBL/GenBank/DDBJ whole genome shotgun (WGS) entry which is preliminary data.</text>
</comment>
<evidence type="ECO:0000313" key="1">
    <source>
        <dbReference type="EMBL" id="MCP1675310.1"/>
    </source>
</evidence>
<dbReference type="AlphaFoldDB" id="A0AAE3G3X4"/>
<gene>
    <name evidence="1" type="ORF">J2T57_002458</name>
</gene>
<protein>
    <submittedName>
        <fullName evidence="1">Uncharacterized protein</fullName>
    </submittedName>
</protein>
<dbReference type="EMBL" id="JALJXV010000005">
    <property type="protein sequence ID" value="MCP1675310.1"/>
    <property type="molecule type" value="Genomic_DNA"/>
</dbReference>
<organism evidence="1 2">
    <name type="scientific">Natronocella acetinitrilica</name>
    <dbReference type="NCBI Taxonomy" id="414046"/>
    <lineage>
        <taxon>Bacteria</taxon>
        <taxon>Pseudomonadati</taxon>
        <taxon>Pseudomonadota</taxon>
        <taxon>Gammaproteobacteria</taxon>
        <taxon>Chromatiales</taxon>
        <taxon>Ectothiorhodospiraceae</taxon>
        <taxon>Natronocella</taxon>
    </lineage>
</organism>
<proteinExistence type="predicted"/>
<name>A0AAE3G3X4_9GAMM</name>